<dbReference type="SUPFAM" id="SSF53822">
    <property type="entry name" value="Periplasmic binding protein-like I"/>
    <property type="match status" value="1"/>
</dbReference>
<accession>A0ABS3W5P6</accession>
<evidence type="ECO:0000313" key="7">
    <source>
        <dbReference type="Proteomes" id="UP000670947"/>
    </source>
</evidence>
<keyword evidence="3 6" id="KW-0238">DNA-binding</keyword>
<evidence type="ECO:0000313" key="6">
    <source>
        <dbReference type="EMBL" id="MBO7743609.1"/>
    </source>
</evidence>
<dbReference type="PANTHER" id="PTHR30146:SF148">
    <property type="entry name" value="HTH-TYPE TRANSCRIPTIONAL REPRESSOR PURR-RELATED"/>
    <property type="match status" value="1"/>
</dbReference>
<organism evidence="6 7">
    <name type="scientific">Paenibacillus artemisiicola</name>
    <dbReference type="NCBI Taxonomy" id="1172618"/>
    <lineage>
        <taxon>Bacteria</taxon>
        <taxon>Bacillati</taxon>
        <taxon>Bacillota</taxon>
        <taxon>Bacilli</taxon>
        <taxon>Bacillales</taxon>
        <taxon>Paenibacillaceae</taxon>
        <taxon>Paenibacillus</taxon>
    </lineage>
</organism>
<keyword evidence="4" id="KW-0804">Transcription</keyword>
<dbReference type="EMBL" id="JAGGDJ010000002">
    <property type="protein sequence ID" value="MBO7743609.1"/>
    <property type="molecule type" value="Genomic_DNA"/>
</dbReference>
<keyword evidence="2" id="KW-0805">Transcription regulation</keyword>
<dbReference type="SMART" id="SM00354">
    <property type="entry name" value="HTH_LACI"/>
    <property type="match status" value="1"/>
</dbReference>
<dbReference type="SUPFAM" id="SSF47413">
    <property type="entry name" value="lambda repressor-like DNA-binding domains"/>
    <property type="match status" value="1"/>
</dbReference>
<dbReference type="RefSeq" id="WP_208846624.1">
    <property type="nucleotide sequence ID" value="NZ_JAGGDJ010000002.1"/>
</dbReference>
<gene>
    <name evidence="6" type="ORF">I8J29_05340</name>
</gene>
<evidence type="ECO:0000256" key="1">
    <source>
        <dbReference type="ARBA" id="ARBA00022491"/>
    </source>
</evidence>
<evidence type="ECO:0000256" key="3">
    <source>
        <dbReference type="ARBA" id="ARBA00023125"/>
    </source>
</evidence>
<comment type="caution">
    <text evidence="6">The sequence shown here is derived from an EMBL/GenBank/DDBJ whole genome shotgun (WGS) entry which is preliminary data.</text>
</comment>
<dbReference type="PANTHER" id="PTHR30146">
    <property type="entry name" value="LACI-RELATED TRANSCRIPTIONAL REPRESSOR"/>
    <property type="match status" value="1"/>
</dbReference>
<dbReference type="PROSITE" id="PS50932">
    <property type="entry name" value="HTH_LACI_2"/>
    <property type="match status" value="1"/>
</dbReference>
<reference evidence="6 7" key="1">
    <citation type="submission" date="2021-03" db="EMBL/GenBank/DDBJ databases">
        <title>Paenibacillus artemisicola MWE-103 whole genome sequence.</title>
        <authorList>
            <person name="Ham Y.J."/>
        </authorList>
    </citation>
    <scope>NUCLEOTIDE SEQUENCE [LARGE SCALE GENOMIC DNA]</scope>
    <source>
        <strain evidence="6 7">MWE-103</strain>
    </source>
</reference>
<dbReference type="Pfam" id="PF00356">
    <property type="entry name" value="LacI"/>
    <property type="match status" value="1"/>
</dbReference>
<dbReference type="Pfam" id="PF13377">
    <property type="entry name" value="Peripla_BP_3"/>
    <property type="match status" value="1"/>
</dbReference>
<dbReference type="InterPro" id="IPR000843">
    <property type="entry name" value="HTH_LacI"/>
</dbReference>
<protein>
    <submittedName>
        <fullName evidence="6">LacI family DNA-binding transcriptional regulator</fullName>
    </submittedName>
</protein>
<dbReference type="GO" id="GO:0003677">
    <property type="term" value="F:DNA binding"/>
    <property type="evidence" value="ECO:0007669"/>
    <property type="project" value="UniProtKB-KW"/>
</dbReference>
<dbReference type="PROSITE" id="PS00356">
    <property type="entry name" value="HTH_LACI_1"/>
    <property type="match status" value="1"/>
</dbReference>
<keyword evidence="1" id="KW-0678">Repressor</keyword>
<evidence type="ECO:0000256" key="2">
    <source>
        <dbReference type="ARBA" id="ARBA00023015"/>
    </source>
</evidence>
<sequence>MRGKVRIQEIADLAGVSKFAVSRALSGKSGVSAKTREKILRVAGQLGYFKNNEQQQQRFTGELQEFEEVKWDGTIVVMFPNLRYQNKEHIYWGPVFEGVSSRLRQRGLDIITITEPSDDNVFKLLNPAAIQGIITIGTVSTQMLLKIKQMDIPVVMVDHSDPVFACDTIFTDNFNSMQQMMMTLISKGYRKFQFVGNIKDAQSYFDRWLAFRSALENCQIELQQDPMLIGPEAQDIYLLFKQYRPVDLPEVYVCAHDVNAKFLIEQLGYLGIEVPARCAVTGFDNTCDTHPILATVNVNKELLGMRAVDQMLWRIQNPGTAHEKKLIYADVILRENFAYPLSGEAGQEEQEAAEAEAQ</sequence>
<evidence type="ECO:0000259" key="5">
    <source>
        <dbReference type="PROSITE" id="PS50932"/>
    </source>
</evidence>
<evidence type="ECO:0000256" key="4">
    <source>
        <dbReference type="ARBA" id="ARBA00023163"/>
    </source>
</evidence>
<keyword evidence="7" id="KW-1185">Reference proteome</keyword>
<dbReference type="Proteomes" id="UP000670947">
    <property type="component" value="Unassembled WGS sequence"/>
</dbReference>
<dbReference type="InterPro" id="IPR010982">
    <property type="entry name" value="Lambda_DNA-bd_dom_sf"/>
</dbReference>
<dbReference type="InterPro" id="IPR046335">
    <property type="entry name" value="LacI/GalR-like_sensor"/>
</dbReference>
<dbReference type="Gene3D" id="1.10.260.40">
    <property type="entry name" value="lambda repressor-like DNA-binding domains"/>
    <property type="match status" value="1"/>
</dbReference>
<feature type="domain" description="HTH lacI-type" evidence="5">
    <location>
        <begin position="5"/>
        <end position="59"/>
    </location>
</feature>
<dbReference type="Gene3D" id="3.40.50.2300">
    <property type="match status" value="2"/>
</dbReference>
<dbReference type="CDD" id="cd01392">
    <property type="entry name" value="HTH_LacI"/>
    <property type="match status" value="1"/>
</dbReference>
<name>A0ABS3W5P6_9BACL</name>
<proteinExistence type="predicted"/>
<dbReference type="InterPro" id="IPR028082">
    <property type="entry name" value="Peripla_BP_I"/>
</dbReference>